<dbReference type="Proteomes" id="UP000012137">
    <property type="component" value="Unassembled WGS sequence"/>
</dbReference>
<organism evidence="1 2">
    <name type="scientific">Leptospira interrogans serovar Pyrogenes str. L0374</name>
    <dbReference type="NCBI Taxonomy" id="1049928"/>
    <lineage>
        <taxon>Bacteria</taxon>
        <taxon>Pseudomonadati</taxon>
        <taxon>Spirochaetota</taxon>
        <taxon>Spirochaetia</taxon>
        <taxon>Leptospirales</taxon>
        <taxon>Leptospiraceae</taxon>
        <taxon>Leptospira</taxon>
    </lineage>
</organism>
<sequence length="58" mass="6925">MDRSARTLQLDLSDKEELDFRMCCKLENKFLLVSIVHLIFTIRTYENNTTISLFQKLE</sequence>
<protein>
    <submittedName>
        <fullName evidence="1">Uncharacterized protein</fullName>
    </submittedName>
</protein>
<dbReference type="AlphaFoldDB" id="M6K8H0"/>
<reference evidence="1 2" key="1">
    <citation type="submission" date="2013-01" db="EMBL/GenBank/DDBJ databases">
        <authorList>
            <person name="Harkins D.M."/>
            <person name="Durkin A.S."/>
            <person name="Brinkac L.M."/>
            <person name="Haft D.H."/>
            <person name="Selengut J.D."/>
            <person name="Sanka R."/>
            <person name="DePew J."/>
            <person name="Purushe J."/>
            <person name="Peacock S.J."/>
            <person name="Thaipadungpanit J."/>
            <person name="Wuthiekanun V.W."/>
            <person name="Day N.P."/>
            <person name="Vinetz J.M."/>
            <person name="Sutton G.G."/>
            <person name="Nierman W.C."/>
            <person name="Fouts D.E."/>
        </authorList>
    </citation>
    <scope>NUCLEOTIDE SEQUENCE [LARGE SCALE GENOMIC DNA]</scope>
    <source>
        <strain evidence="1 2">L0374</strain>
    </source>
</reference>
<accession>M6K8H0</accession>
<proteinExistence type="predicted"/>
<evidence type="ECO:0000313" key="1">
    <source>
        <dbReference type="EMBL" id="EMN30431.1"/>
    </source>
</evidence>
<dbReference type="EMBL" id="AHMZ02000086">
    <property type="protein sequence ID" value="EMN30431.1"/>
    <property type="molecule type" value="Genomic_DNA"/>
</dbReference>
<comment type="caution">
    <text evidence="1">The sequence shown here is derived from an EMBL/GenBank/DDBJ whole genome shotgun (WGS) entry which is preliminary data.</text>
</comment>
<evidence type="ECO:0000313" key="2">
    <source>
        <dbReference type="Proteomes" id="UP000012137"/>
    </source>
</evidence>
<name>M6K8H0_LEPIR</name>
<gene>
    <name evidence="1" type="ORF">LEP1GSC083_2637</name>
</gene>